<proteinExistence type="predicted"/>
<dbReference type="RefSeq" id="YP_002790859.1">
    <property type="nucleotide sequence ID" value="NC_012530.1"/>
</dbReference>
<feature type="domain" description="Glycosyltransferase 2-like" evidence="4">
    <location>
        <begin position="52"/>
        <end position="260"/>
    </location>
</feature>
<keyword evidence="3" id="KW-1133">Transmembrane helix</keyword>
<protein>
    <submittedName>
        <fullName evidence="5">Glycosyltransferase</fullName>
    </submittedName>
</protein>
<evidence type="ECO:0000256" key="1">
    <source>
        <dbReference type="ARBA" id="ARBA00022676"/>
    </source>
</evidence>
<dbReference type="EMBL" id="FJ822135">
    <property type="protein sequence ID" value="ACO37101.1"/>
    <property type="molecule type" value="Genomic_DNA"/>
</dbReference>
<dbReference type="CAZy" id="GT2">
    <property type="family name" value="Glycosyltransferase Family 2"/>
</dbReference>
<dbReference type="Proteomes" id="UP000001878">
    <property type="component" value="Segment"/>
</dbReference>
<dbReference type="PANTHER" id="PTHR43630">
    <property type="entry name" value="POLY-BETA-1,6-N-ACETYL-D-GLUCOSAMINE SYNTHASE"/>
    <property type="match status" value="1"/>
</dbReference>
<dbReference type="Pfam" id="PF00535">
    <property type="entry name" value="Glycos_transf_2"/>
    <property type="match status" value="1"/>
</dbReference>
<evidence type="ECO:0000313" key="5">
    <source>
        <dbReference type="EMBL" id="ACO37101.1"/>
    </source>
</evidence>
<feature type="transmembrane region" description="Helical" evidence="3">
    <location>
        <begin position="347"/>
        <end position="367"/>
    </location>
</feature>
<dbReference type="GO" id="GO:0016757">
    <property type="term" value="F:glycosyltransferase activity"/>
    <property type="evidence" value="ECO:0007669"/>
    <property type="project" value="UniProtKB-KW"/>
</dbReference>
<feature type="transmembrane region" description="Helical" evidence="3">
    <location>
        <begin position="487"/>
        <end position="508"/>
    </location>
</feature>
<evidence type="ECO:0000259" key="4">
    <source>
        <dbReference type="Pfam" id="PF00535"/>
    </source>
</evidence>
<dbReference type="GeneID" id="7751035"/>
<dbReference type="CDD" id="cd06423">
    <property type="entry name" value="CESA_like"/>
    <property type="match status" value="1"/>
</dbReference>
<keyword evidence="2" id="KW-0808">Transferase</keyword>
<reference evidence="5 6" key="1">
    <citation type="journal article" date="2009" name="Gene">
        <title>Genome of a virulent bacteriophage Lb338-1 that lyses the probiotic Lactobacillus paracasei cheese strain.</title>
        <authorList>
            <person name="Alemayehu D."/>
            <person name="Ross R.P."/>
            <person name="O'Sullivan O."/>
            <person name="Coffey A."/>
            <person name="Stanton C."/>
            <person name="Fitzgerald G.F."/>
            <person name="McAuliffe O."/>
        </authorList>
    </citation>
    <scope>NUCLEOTIDE SEQUENCE [LARGE SCALE GENOMIC DNA]</scope>
    <source>
        <strain evidence="5">Lb338-1</strain>
    </source>
</reference>
<keyword evidence="6" id="KW-1185">Reference proteome</keyword>
<feature type="transmembrane region" description="Helical" evidence="3">
    <location>
        <begin position="373"/>
        <end position="390"/>
    </location>
</feature>
<dbReference type="Gene3D" id="3.90.550.10">
    <property type="entry name" value="Spore Coat Polysaccharide Biosynthesis Protein SpsA, Chain A"/>
    <property type="match status" value="1"/>
</dbReference>
<evidence type="ECO:0000256" key="3">
    <source>
        <dbReference type="SAM" id="Phobius"/>
    </source>
</evidence>
<keyword evidence="1" id="KW-0328">Glycosyltransferase</keyword>
<dbReference type="KEGG" id="vg:7751035"/>
<dbReference type="InterPro" id="IPR029044">
    <property type="entry name" value="Nucleotide-diphossugar_trans"/>
</dbReference>
<keyword evidence="3" id="KW-0472">Membrane</keyword>
<dbReference type="SUPFAM" id="SSF53448">
    <property type="entry name" value="Nucleotide-diphospho-sugar transferases"/>
    <property type="match status" value="1"/>
</dbReference>
<organism evidence="5 6">
    <name type="scientific">Lactobacillus phage Lb338-1</name>
    <dbReference type="NCBI Taxonomy" id="2892342"/>
    <lineage>
        <taxon>Viruses</taxon>
        <taxon>Duplodnaviria</taxon>
        <taxon>Heunggongvirae</taxon>
        <taxon>Uroviricota</taxon>
        <taxon>Caudoviricetes</taxon>
        <taxon>Herelleviridae</taxon>
        <taxon>Mooreparkvirus</taxon>
        <taxon>Mooreparkvirus Lb3381</taxon>
    </lineage>
</organism>
<keyword evidence="3" id="KW-0812">Transmembrane</keyword>
<sequence length="519" mass="58248">MTIWPFHATLTSVSKCIFNVKRGMADMYKKVNYGDAVNNRIFSDNVSKRVVIVMPAHNEAGSIGDTLDSISKLVTVKDTKLNLFVAYDNCADNTEEVVKSYADKLDIFGMDTVSNKDHKAGALNQVYQLFFGNHDTDAEDIGRQQKQCVSNIVAFMGIDADVYLDSNCLITLWNELQQKYKIAGVSANYLSLLPTSKYKESKSTSIINLKSNHGGALARFITAQQNKSFVQWTLEQKHNGYVASILGGQCTLFRPEALEEVNQRYKLNGVYSTETDTEDLLLTQQLRALGWVPRISKSARCYVDSMKTMSAYINQQVKWSTGKLDYVTKAGVSTAYARKIWREELTIWMNVAIRVGLLILIPASLALNRFKWSWVWALPLVLSMILNLIVSLKVPNKRFIDVLLSVTTISPEVQIWFDAYVHYHAWENLAKVDKSDGWRMQELAEAGSLKSSHVGIIAMVLLLIGIVLGVHFGWLSSATALDAISPYISSGFTVLTYLTLFTTFLMVVKLFKIRGNFKG</sequence>
<name>C1KFU0_9CAUD</name>
<evidence type="ECO:0000256" key="2">
    <source>
        <dbReference type="ARBA" id="ARBA00022679"/>
    </source>
</evidence>
<evidence type="ECO:0000313" key="6">
    <source>
        <dbReference type="Proteomes" id="UP000001878"/>
    </source>
</evidence>
<feature type="transmembrane region" description="Helical" evidence="3">
    <location>
        <begin position="454"/>
        <end position="475"/>
    </location>
</feature>
<dbReference type="InterPro" id="IPR001173">
    <property type="entry name" value="Glyco_trans_2-like"/>
</dbReference>
<dbReference type="PANTHER" id="PTHR43630:SF1">
    <property type="entry name" value="POLY-BETA-1,6-N-ACETYL-D-GLUCOSAMINE SYNTHASE"/>
    <property type="match status" value="1"/>
</dbReference>
<accession>C1KFU0</accession>
<gene>
    <name evidence="5" type="ORF">lb338_phage_180</name>
</gene>